<feature type="chain" id="PRO_5012960116" evidence="1">
    <location>
        <begin position="21"/>
        <end position="379"/>
    </location>
</feature>
<organism evidence="2 3">
    <name type="scientific">Anaeromyces robustus</name>
    <dbReference type="NCBI Taxonomy" id="1754192"/>
    <lineage>
        <taxon>Eukaryota</taxon>
        <taxon>Fungi</taxon>
        <taxon>Fungi incertae sedis</taxon>
        <taxon>Chytridiomycota</taxon>
        <taxon>Chytridiomycota incertae sedis</taxon>
        <taxon>Neocallimastigomycetes</taxon>
        <taxon>Neocallimastigales</taxon>
        <taxon>Neocallimastigaceae</taxon>
        <taxon>Anaeromyces</taxon>
    </lineage>
</organism>
<reference evidence="2 3" key="1">
    <citation type="submission" date="2016-08" db="EMBL/GenBank/DDBJ databases">
        <title>A Parts List for Fungal Cellulosomes Revealed by Comparative Genomics.</title>
        <authorList>
            <consortium name="DOE Joint Genome Institute"/>
            <person name="Haitjema C.H."/>
            <person name="Gilmore S.P."/>
            <person name="Henske J.K."/>
            <person name="Solomon K.V."/>
            <person name="De Groot R."/>
            <person name="Kuo A."/>
            <person name="Mondo S.J."/>
            <person name="Salamov A.A."/>
            <person name="Labutti K."/>
            <person name="Zhao Z."/>
            <person name="Chiniquy J."/>
            <person name="Barry K."/>
            <person name="Brewer H.M."/>
            <person name="Purvine S.O."/>
            <person name="Wright A.T."/>
            <person name="Boxma B."/>
            <person name="Van Alen T."/>
            <person name="Hackstein J.H."/>
            <person name="Baker S.E."/>
            <person name="Grigoriev I.V."/>
            <person name="O'Malley M.A."/>
        </authorList>
    </citation>
    <scope>NUCLEOTIDE SEQUENCE [LARGE SCALE GENOMIC DNA]</scope>
    <source>
        <strain evidence="2 3">S4</strain>
    </source>
</reference>
<sequence>MRIDLLSILYILYFSYITYGQDNQNNNNSNKKITSNNDITKIKDSSLLNNLQTSPANIKQDNNIQKNKSLSTSISSSTSTSTISNIVSTNVPTNVNEEAIINDNGLPKEIQEKLKGFFAIDKEEYNDKDKDNQRCMKTLLANIFYPTSFSKTSLKQYFNTVCNQQTNLSALKYLKEQIDHDNGNLCNSNGPNYVNLLNIIKLNYYMNCIKDVETGEYCYNYYEKLILNPETGNYYNKLGSHCNDITFDYTNEEKPTRLKQQLTYCQKITIFANKQLLKITSKDDINTEIYYDNDNIYKLSAKKASSVPDFLVAMSNCQGEKFNEYFLEHKNNNTLEYQNAKQLIDLGLIINDAKTIFINKKVFLLNITIIMFIAYHILV</sequence>
<reference evidence="2 3" key="2">
    <citation type="submission" date="2016-08" db="EMBL/GenBank/DDBJ databases">
        <title>Pervasive Adenine N6-methylation of Active Genes in Fungi.</title>
        <authorList>
            <consortium name="DOE Joint Genome Institute"/>
            <person name="Mondo S.J."/>
            <person name="Dannebaum R.O."/>
            <person name="Kuo R.C."/>
            <person name="Labutti K."/>
            <person name="Haridas S."/>
            <person name="Kuo A."/>
            <person name="Salamov A."/>
            <person name="Ahrendt S.R."/>
            <person name="Lipzen A."/>
            <person name="Sullivan W."/>
            <person name="Andreopoulos W.B."/>
            <person name="Clum A."/>
            <person name="Lindquist E."/>
            <person name="Daum C."/>
            <person name="Ramamoorthy G.K."/>
            <person name="Gryganskyi A."/>
            <person name="Culley D."/>
            <person name="Magnuson J.K."/>
            <person name="James T.Y."/>
            <person name="O'Malley M.A."/>
            <person name="Stajich J.E."/>
            <person name="Spatafora J.W."/>
            <person name="Visel A."/>
            <person name="Grigoriev I.V."/>
        </authorList>
    </citation>
    <scope>NUCLEOTIDE SEQUENCE [LARGE SCALE GENOMIC DNA]</scope>
    <source>
        <strain evidence="2 3">S4</strain>
    </source>
</reference>
<evidence type="ECO:0000313" key="3">
    <source>
        <dbReference type="Proteomes" id="UP000193944"/>
    </source>
</evidence>
<dbReference type="AlphaFoldDB" id="A0A1Y1X0P3"/>
<evidence type="ECO:0000313" key="2">
    <source>
        <dbReference type="EMBL" id="ORX79235.1"/>
    </source>
</evidence>
<name>A0A1Y1X0P3_9FUNG</name>
<proteinExistence type="predicted"/>
<gene>
    <name evidence="2" type="ORF">BCR32DRAFT_328206</name>
</gene>
<comment type="caution">
    <text evidence="2">The sequence shown here is derived from an EMBL/GenBank/DDBJ whole genome shotgun (WGS) entry which is preliminary data.</text>
</comment>
<dbReference type="Proteomes" id="UP000193944">
    <property type="component" value="Unassembled WGS sequence"/>
</dbReference>
<dbReference type="EMBL" id="MCFG01000182">
    <property type="protein sequence ID" value="ORX79235.1"/>
    <property type="molecule type" value="Genomic_DNA"/>
</dbReference>
<keyword evidence="1" id="KW-0732">Signal</keyword>
<accession>A0A1Y1X0P3</accession>
<protein>
    <submittedName>
        <fullName evidence="2">Uncharacterized protein</fullName>
    </submittedName>
</protein>
<keyword evidence="3" id="KW-1185">Reference proteome</keyword>
<feature type="signal peptide" evidence="1">
    <location>
        <begin position="1"/>
        <end position="20"/>
    </location>
</feature>
<evidence type="ECO:0000256" key="1">
    <source>
        <dbReference type="SAM" id="SignalP"/>
    </source>
</evidence>